<evidence type="ECO:0000313" key="3">
    <source>
        <dbReference type="Proteomes" id="UP000005237"/>
    </source>
</evidence>
<dbReference type="AlphaFoldDB" id="A0A8R1I823"/>
<evidence type="ECO:0000313" key="2">
    <source>
        <dbReference type="EnsemblMetazoa" id="CJA28399.1"/>
    </source>
</evidence>
<evidence type="ECO:0000256" key="1">
    <source>
        <dbReference type="SAM" id="Coils"/>
    </source>
</evidence>
<dbReference type="InterPro" id="IPR009689">
    <property type="entry name" value="DUF1280"/>
</dbReference>
<evidence type="ECO:0008006" key="4">
    <source>
        <dbReference type="Google" id="ProtNLM"/>
    </source>
</evidence>
<accession>A0A8R1I823</accession>
<name>A0A8R1I823_CAEJA</name>
<dbReference type="Proteomes" id="UP000005237">
    <property type="component" value="Unassembled WGS sequence"/>
</dbReference>
<reference evidence="2" key="2">
    <citation type="submission" date="2022-06" db="UniProtKB">
        <authorList>
            <consortium name="EnsemblMetazoa"/>
        </authorList>
    </citation>
    <scope>IDENTIFICATION</scope>
    <source>
        <strain evidence="2">DF5081</strain>
    </source>
</reference>
<organism evidence="2 3">
    <name type="scientific">Caenorhabditis japonica</name>
    <dbReference type="NCBI Taxonomy" id="281687"/>
    <lineage>
        <taxon>Eukaryota</taxon>
        <taxon>Metazoa</taxon>
        <taxon>Ecdysozoa</taxon>
        <taxon>Nematoda</taxon>
        <taxon>Chromadorea</taxon>
        <taxon>Rhabditida</taxon>
        <taxon>Rhabditina</taxon>
        <taxon>Rhabditomorpha</taxon>
        <taxon>Rhabditoidea</taxon>
        <taxon>Rhabditidae</taxon>
        <taxon>Peloderinae</taxon>
        <taxon>Caenorhabditis</taxon>
    </lineage>
</organism>
<reference evidence="3" key="1">
    <citation type="submission" date="2010-08" db="EMBL/GenBank/DDBJ databases">
        <authorList>
            <consortium name="Caenorhabditis japonica Sequencing Consortium"/>
            <person name="Wilson R.K."/>
        </authorList>
    </citation>
    <scope>NUCLEOTIDE SEQUENCE [LARGE SCALE GENOMIC DNA]</scope>
    <source>
        <strain evidence="3">DF5081</strain>
    </source>
</reference>
<feature type="coiled-coil region" evidence="1">
    <location>
        <begin position="27"/>
        <end position="75"/>
    </location>
</feature>
<dbReference type="Pfam" id="PF06918">
    <property type="entry name" value="DUF1280"/>
    <property type="match status" value="1"/>
</dbReference>
<protein>
    <recommendedName>
        <fullName evidence="4">Zinc finger PHD-type domain-containing protein</fullName>
    </recommendedName>
</protein>
<feature type="coiled-coil region" evidence="1">
    <location>
        <begin position="598"/>
        <end position="646"/>
    </location>
</feature>
<dbReference type="EnsemblMetazoa" id="CJA28399.1">
    <property type="protein sequence ID" value="CJA28399.1"/>
    <property type="gene ID" value="WBGene00183973"/>
</dbReference>
<sequence length="820" mass="92832">MPKKASWRQIRASNLYGTVKESPEVEIANLKSLLDDSEKRVEFVENQVSNLRQKLREKEEEVEDLTRKLNSKTEEFTCFRSISHAAIEEARRCQKIKDEKILEEKIEGLKMEIRGLVESSPSRGSTLKPYDLLTSKKSRKDRCERVVEAIEGLVGAKNLDRFLTDFVHFIAASEKFSFALALSPWDSFFCTIRWKLSNKFIKEFKDYLNSKLGFDVFSSRQEIDKIRKNHAPLDDYNINIETTTRCTRKGFEAKVPMAVVSAKNVKNLVERRFQSLQNNSRLQFEYDDEVALGFGGDKGADVTKLCIVFQNIASPNNPHGILLVGYYTGDDNYANLKSKMRTVFEQVNNIKSIKYIVDGVEVEKNVKILPIGDCKIISAMFNHAGQSSLSPCFRCKATWSTHGINKAVIGSFPFENAGPIRSLNDLTSDGDPLLLVEPENAAPPGVHTILGVCQAYVVDWLIATANRDDFGEQDLPQDLKKQNALYKNVKKEEKQSETAVTALKIPMLLFCRPNPSSQKFWLGKEEGSGTNPPCSASLCIAHHGKKSNFKDQEVFHCVQCNKSVHGVCAMLFTVDEHSDISNYSAKCIDCRIAPGMSLIQLQQHLEQRKQELKEKIVEDESLLEDIQEERNELQDLLKNSSGATRQALENVLVNIGCDYRVWFQELNGNQARTLLRIENIDKIVAVFPKSNELCIMANVMKDLAFIMSQADNSTKTDEEIDKIQAVLDRFCDNLRKVQPSSGVLPKLHLLTAHLVPFLRDHRSWGKVTEQGIEALHPIFNSLNLRFAAVRDPLLRASLTVQMMTNFNVIHDVGESWNISK</sequence>
<dbReference type="PANTHER" id="PTHR31424">
    <property type="entry name" value="PROTEIN CBG23806"/>
    <property type="match status" value="1"/>
</dbReference>
<dbReference type="PANTHER" id="PTHR31424:SF3">
    <property type="entry name" value="RING-TYPE DOMAIN-CONTAINING PROTEIN"/>
    <property type="match status" value="1"/>
</dbReference>
<keyword evidence="1" id="KW-0175">Coiled coil</keyword>
<proteinExistence type="predicted"/>
<keyword evidence="3" id="KW-1185">Reference proteome</keyword>